<dbReference type="AlphaFoldDB" id="A0A1Z4NBX6"/>
<dbReference type="InterPro" id="IPR038721">
    <property type="entry name" value="IS701-like_DDE_dom"/>
</dbReference>
<dbReference type="EMBL" id="AP018250">
    <property type="protein sequence ID" value="BAZ03214.1"/>
    <property type="molecule type" value="Genomic_DNA"/>
</dbReference>
<evidence type="ECO:0000259" key="1">
    <source>
        <dbReference type="Pfam" id="PF13546"/>
    </source>
</evidence>
<proteinExistence type="predicted"/>
<dbReference type="Proteomes" id="UP000218785">
    <property type="component" value="Plasmid plasmid2"/>
</dbReference>
<dbReference type="PANTHER" id="PTHR33627">
    <property type="entry name" value="TRANSPOSASE"/>
    <property type="match status" value="1"/>
</dbReference>
<dbReference type="Pfam" id="PF13546">
    <property type="entry name" value="DDE_5"/>
    <property type="match status" value="1"/>
</dbReference>
<keyword evidence="3" id="KW-1185">Reference proteome</keyword>
<dbReference type="NCBIfam" id="NF033540">
    <property type="entry name" value="transpos_IS701"/>
    <property type="match status" value="1"/>
</dbReference>
<evidence type="ECO:0000313" key="3">
    <source>
        <dbReference type="Proteomes" id="UP000218785"/>
    </source>
</evidence>
<protein>
    <submittedName>
        <fullName evidence="2">Transposase</fullName>
    </submittedName>
</protein>
<organism evidence="2 3">
    <name type="scientific">Tolypothrix tenuis PCC 7101</name>
    <dbReference type="NCBI Taxonomy" id="231146"/>
    <lineage>
        <taxon>Bacteria</taxon>
        <taxon>Bacillati</taxon>
        <taxon>Cyanobacteriota</taxon>
        <taxon>Cyanophyceae</taxon>
        <taxon>Nostocales</taxon>
        <taxon>Tolypothrichaceae</taxon>
        <taxon>Tolypothrix</taxon>
    </lineage>
</organism>
<accession>A0A1Z4NBX6</accession>
<dbReference type="InterPro" id="IPR039365">
    <property type="entry name" value="IS701-like"/>
</dbReference>
<geneLocation type="plasmid" evidence="3">
    <name>Plasmid2 dna</name>
</geneLocation>
<dbReference type="SUPFAM" id="SSF53098">
    <property type="entry name" value="Ribonuclease H-like"/>
    <property type="match status" value="1"/>
</dbReference>
<keyword evidence="2" id="KW-0614">Plasmid</keyword>
<gene>
    <name evidence="2" type="ORF">NIES37_72270</name>
</gene>
<dbReference type="InterPro" id="IPR012337">
    <property type="entry name" value="RNaseH-like_sf"/>
</dbReference>
<dbReference type="KEGG" id="ttq:NIES37_72270"/>
<evidence type="ECO:0000313" key="2">
    <source>
        <dbReference type="EMBL" id="BAZ03214.1"/>
    </source>
</evidence>
<name>A0A1Z4NBX6_9CYAN</name>
<sequence>MKETTPTAMPPCFERWCQRFDDVFTNKAQKREFRHYLGGLLGESERKNLFQMADNAVGVTYHRLHHFLTEAPWSSGEVNERRLEIMNKCSQTRISRGFSLIIDDSGHRKSGNFTAGVGRQYIGEIGKTDNGIVVVTTHLYDGRKSLPLDIELYQHADSLAQGKQDPRFEKKPELAVKLIDKTLKRKYQPGIVIVDAGYGNNTSFLLELEKRQLKYLGGLAKNRKVTVNQTDDIQQTIRLDELAQSLSKEAFTEIQIELDKPKTLWVVTCEVEISGLSGKRNIAIVMNAPTFSAATDIDYFITNVSPSIVTPQWIVDTYSQRNWVEVFYREAKGWLGLKEYQVREQRSLLRHFILVFCAYTFILWHRLTGGLRRRWANKPLNTFTEALEAFRTAMSFRFIDWLNLNRDVFAAYKASLGYIWA</sequence>
<reference evidence="2 3" key="1">
    <citation type="submission" date="2017-06" db="EMBL/GenBank/DDBJ databases">
        <title>Genome sequencing of cyanobaciteial culture collection at National Institute for Environmental Studies (NIES).</title>
        <authorList>
            <person name="Hirose Y."/>
            <person name="Shimura Y."/>
            <person name="Fujisawa T."/>
            <person name="Nakamura Y."/>
            <person name="Kawachi M."/>
        </authorList>
    </citation>
    <scope>NUCLEOTIDE SEQUENCE [LARGE SCALE GENOMIC DNA]</scope>
    <source>
        <strain evidence="2 3">NIES-37</strain>
        <plasmid evidence="3">Plasmid2 dna</plasmid>
    </source>
</reference>
<dbReference type="RefSeq" id="WP_096585348.1">
    <property type="nucleotide sequence ID" value="NZ_CAWNJS010000003.1"/>
</dbReference>
<feature type="domain" description="Transposase IS701-like DDE" evidence="1">
    <location>
        <begin position="20"/>
        <end position="227"/>
    </location>
</feature>
<dbReference type="PANTHER" id="PTHR33627:SF1">
    <property type="entry name" value="TRANSPOSASE"/>
    <property type="match status" value="1"/>
</dbReference>